<sequence>MIVDNKVGISILQYPQEKDQHLRTGRTAGLSLRNVQDCYIKSNADFIFSNARTILEYNHTKYKFVGSIITLSCRSVGKLRIAK</sequence>
<evidence type="ECO:0000313" key="1">
    <source>
        <dbReference type="EnsemblPlants" id="Pp3c23_14520V3.2"/>
    </source>
</evidence>
<evidence type="ECO:0000313" key="2">
    <source>
        <dbReference type="Proteomes" id="UP000006727"/>
    </source>
</evidence>
<organism evidence="1 2">
    <name type="scientific">Physcomitrium patens</name>
    <name type="common">Spreading-leaved earth moss</name>
    <name type="synonym">Physcomitrella patens</name>
    <dbReference type="NCBI Taxonomy" id="3218"/>
    <lineage>
        <taxon>Eukaryota</taxon>
        <taxon>Viridiplantae</taxon>
        <taxon>Streptophyta</taxon>
        <taxon>Embryophyta</taxon>
        <taxon>Bryophyta</taxon>
        <taxon>Bryophytina</taxon>
        <taxon>Bryopsida</taxon>
        <taxon>Funariidae</taxon>
        <taxon>Funariales</taxon>
        <taxon>Funariaceae</taxon>
        <taxon>Physcomitrium</taxon>
    </lineage>
</organism>
<name>A0A7I4CDW0_PHYPA</name>
<reference evidence="1 2" key="1">
    <citation type="journal article" date="2008" name="Science">
        <title>The Physcomitrella genome reveals evolutionary insights into the conquest of land by plants.</title>
        <authorList>
            <person name="Rensing S."/>
            <person name="Lang D."/>
            <person name="Zimmer A."/>
            <person name="Terry A."/>
            <person name="Salamov A."/>
            <person name="Shapiro H."/>
            <person name="Nishiyama T."/>
            <person name="Perroud P.-F."/>
            <person name="Lindquist E."/>
            <person name="Kamisugi Y."/>
            <person name="Tanahashi T."/>
            <person name="Sakakibara K."/>
            <person name="Fujita T."/>
            <person name="Oishi K."/>
            <person name="Shin-I T."/>
            <person name="Kuroki Y."/>
            <person name="Toyoda A."/>
            <person name="Suzuki Y."/>
            <person name="Hashimoto A."/>
            <person name="Yamaguchi K."/>
            <person name="Sugano A."/>
            <person name="Kohara Y."/>
            <person name="Fujiyama A."/>
            <person name="Anterola A."/>
            <person name="Aoki S."/>
            <person name="Ashton N."/>
            <person name="Barbazuk W.B."/>
            <person name="Barker E."/>
            <person name="Bennetzen J."/>
            <person name="Bezanilla M."/>
            <person name="Blankenship R."/>
            <person name="Cho S.H."/>
            <person name="Dutcher S."/>
            <person name="Estelle M."/>
            <person name="Fawcett J.A."/>
            <person name="Gundlach H."/>
            <person name="Hanada K."/>
            <person name="Heyl A."/>
            <person name="Hicks K.A."/>
            <person name="Hugh J."/>
            <person name="Lohr M."/>
            <person name="Mayer K."/>
            <person name="Melkozernov A."/>
            <person name="Murata T."/>
            <person name="Nelson D."/>
            <person name="Pils B."/>
            <person name="Prigge M."/>
            <person name="Reiss B."/>
            <person name="Renner T."/>
            <person name="Rombauts S."/>
            <person name="Rushton P."/>
            <person name="Sanderfoot A."/>
            <person name="Schween G."/>
            <person name="Shiu S.-H."/>
            <person name="Stueber K."/>
            <person name="Theodoulou F.L."/>
            <person name="Tu H."/>
            <person name="Van de Peer Y."/>
            <person name="Verrier P.J."/>
            <person name="Waters E."/>
            <person name="Wood A."/>
            <person name="Yang L."/>
            <person name="Cove D."/>
            <person name="Cuming A."/>
            <person name="Hasebe M."/>
            <person name="Lucas S."/>
            <person name="Mishler D.B."/>
            <person name="Reski R."/>
            <person name="Grigoriev I."/>
            <person name="Quatrano R.S."/>
            <person name="Boore J.L."/>
        </authorList>
    </citation>
    <scope>NUCLEOTIDE SEQUENCE [LARGE SCALE GENOMIC DNA]</scope>
    <source>
        <strain evidence="1 2">cv. Gransden 2004</strain>
    </source>
</reference>
<dbReference type="Gramene" id="Pp3c23_14520V3.2">
    <property type="protein sequence ID" value="Pp3c23_14520V3.2"/>
    <property type="gene ID" value="Pp3c23_14520"/>
</dbReference>
<reference evidence="1 2" key="2">
    <citation type="journal article" date="2018" name="Plant J.">
        <title>The Physcomitrella patens chromosome-scale assembly reveals moss genome structure and evolution.</title>
        <authorList>
            <person name="Lang D."/>
            <person name="Ullrich K.K."/>
            <person name="Murat F."/>
            <person name="Fuchs J."/>
            <person name="Jenkins J."/>
            <person name="Haas F.B."/>
            <person name="Piednoel M."/>
            <person name="Gundlach H."/>
            <person name="Van Bel M."/>
            <person name="Meyberg R."/>
            <person name="Vives C."/>
            <person name="Morata J."/>
            <person name="Symeonidi A."/>
            <person name="Hiss M."/>
            <person name="Muchero W."/>
            <person name="Kamisugi Y."/>
            <person name="Saleh O."/>
            <person name="Blanc G."/>
            <person name="Decker E.L."/>
            <person name="van Gessel N."/>
            <person name="Grimwood J."/>
            <person name="Hayes R.D."/>
            <person name="Graham S.W."/>
            <person name="Gunter L.E."/>
            <person name="McDaniel S.F."/>
            <person name="Hoernstein S.N.W."/>
            <person name="Larsson A."/>
            <person name="Li F.W."/>
            <person name="Perroud P.F."/>
            <person name="Phillips J."/>
            <person name="Ranjan P."/>
            <person name="Rokshar D.S."/>
            <person name="Rothfels C.J."/>
            <person name="Schneider L."/>
            <person name="Shu S."/>
            <person name="Stevenson D.W."/>
            <person name="Thummler F."/>
            <person name="Tillich M."/>
            <person name="Villarreal Aguilar J.C."/>
            <person name="Widiez T."/>
            <person name="Wong G.K."/>
            <person name="Wymore A."/>
            <person name="Zhang Y."/>
            <person name="Zimmer A.D."/>
            <person name="Quatrano R.S."/>
            <person name="Mayer K.F.X."/>
            <person name="Goodstein D."/>
            <person name="Casacuberta J.M."/>
            <person name="Vandepoele K."/>
            <person name="Reski R."/>
            <person name="Cuming A.C."/>
            <person name="Tuskan G.A."/>
            <person name="Maumus F."/>
            <person name="Salse J."/>
            <person name="Schmutz J."/>
            <person name="Rensing S.A."/>
        </authorList>
    </citation>
    <scope>NUCLEOTIDE SEQUENCE [LARGE SCALE GENOMIC DNA]</scope>
    <source>
        <strain evidence="1 2">cv. Gransden 2004</strain>
    </source>
</reference>
<proteinExistence type="predicted"/>
<dbReference type="InParanoid" id="A0A7I4CDW0"/>
<keyword evidence="2" id="KW-1185">Reference proteome</keyword>
<dbReference type="EMBL" id="ABEU02000023">
    <property type="status" value="NOT_ANNOTATED_CDS"/>
    <property type="molecule type" value="Genomic_DNA"/>
</dbReference>
<dbReference type="AlphaFoldDB" id="A0A7I4CDW0"/>
<reference evidence="1" key="3">
    <citation type="submission" date="2020-12" db="UniProtKB">
        <authorList>
            <consortium name="EnsemblPlants"/>
        </authorList>
    </citation>
    <scope>IDENTIFICATION</scope>
</reference>
<dbReference type="EnsemblPlants" id="Pp3c23_14520V3.2">
    <property type="protein sequence ID" value="Pp3c23_14520V3.2"/>
    <property type="gene ID" value="Pp3c23_14520"/>
</dbReference>
<dbReference type="Proteomes" id="UP000006727">
    <property type="component" value="Chromosome 23"/>
</dbReference>
<protein>
    <submittedName>
        <fullName evidence="1">Uncharacterized protein</fullName>
    </submittedName>
</protein>
<accession>A0A7I4CDW0</accession>